<dbReference type="RefSeq" id="WP_354297332.1">
    <property type="nucleotide sequence ID" value="NZ_JBEPLU010000001.1"/>
</dbReference>
<dbReference type="Pfam" id="PF06296">
    <property type="entry name" value="RelE"/>
    <property type="match status" value="1"/>
</dbReference>
<dbReference type="InterPro" id="IPR009387">
    <property type="entry name" value="HigB-2"/>
</dbReference>
<evidence type="ECO:0000313" key="2">
    <source>
        <dbReference type="Proteomes" id="UP001549110"/>
    </source>
</evidence>
<dbReference type="PIRSF" id="PIRSF039032">
    <property type="entry name" value="HigB-2"/>
    <property type="match status" value="1"/>
</dbReference>
<protein>
    <recommendedName>
        <fullName evidence="3">Addiction module toxin RelE</fullName>
    </recommendedName>
</protein>
<proteinExistence type="predicted"/>
<keyword evidence="2" id="KW-1185">Reference proteome</keyword>
<name>A0ABV2EGX5_9CAUL</name>
<gene>
    <name evidence="1" type="ORF">ABID41_001292</name>
</gene>
<dbReference type="Proteomes" id="UP001549110">
    <property type="component" value="Unassembled WGS sequence"/>
</dbReference>
<sequence length="115" mass="12265">MNEVAYTEGFLAQAKDEGLTESELEALSLLLAANPEAGDLIPGSGGCRKVRLAGRGKGKSGGYRVVTFFARRAMPVYVFAILSKGSRENFSDREVATMQQVAKSILARLTPKAVG</sequence>
<comment type="caution">
    <text evidence="1">The sequence shown here is derived from an EMBL/GenBank/DDBJ whole genome shotgun (WGS) entry which is preliminary data.</text>
</comment>
<evidence type="ECO:0000313" key="1">
    <source>
        <dbReference type="EMBL" id="MET3526197.1"/>
    </source>
</evidence>
<accession>A0ABV2EGX5</accession>
<reference evidence="1 2" key="1">
    <citation type="submission" date="2024-06" db="EMBL/GenBank/DDBJ databases">
        <title>Genomic Encyclopedia of Type Strains, Phase IV (KMG-IV): sequencing the most valuable type-strain genomes for metagenomic binning, comparative biology and taxonomic classification.</title>
        <authorList>
            <person name="Goeker M."/>
        </authorList>
    </citation>
    <scope>NUCLEOTIDE SEQUENCE [LARGE SCALE GENOMIC DNA]</scope>
    <source>
        <strain evidence="1 2">DSM 17809</strain>
    </source>
</reference>
<organism evidence="1 2">
    <name type="scientific">Phenylobacterium koreense</name>
    <dbReference type="NCBI Taxonomy" id="266125"/>
    <lineage>
        <taxon>Bacteria</taxon>
        <taxon>Pseudomonadati</taxon>
        <taxon>Pseudomonadota</taxon>
        <taxon>Alphaproteobacteria</taxon>
        <taxon>Caulobacterales</taxon>
        <taxon>Caulobacteraceae</taxon>
        <taxon>Phenylobacterium</taxon>
    </lineage>
</organism>
<dbReference type="EMBL" id="JBEPLU010000001">
    <property type="protein sequence ID" value="MET3526197.1"/>
    <property type="molecule type" value="Genomic_DNA"/>
</dbReference>
<evidence type="ECO:0008006" key="3">
    <source>
        <dbReference type="Google" id="ProtNLM"/>
    </source>
</evidence>